<gene>
    <name evidence="2" type="ORF">GCM10023175_52450</name>
</gene>
<evidence type="ECO:0000313" key="3">
    <source>
        <dbReference type="Proteomes" id="UP001501598"/>
    </source>
</evidence>
<reference evidence="3" key="1">
    <citation type="journal article" date="2019" name="Int. J. Syst. Evol. Microbiol.">
        <title>The Global Catalogue of Microorganisms (GCM) 10K type strain sequencing project: providing services to taxonomists for standard genome sequencing and annotation.</title>
        <authorList>
            <consortium name="The Broad Institute Genomics Platform"/>
            <consortium name="The Broad Institute Genome Sequencing Center for Infectious Disease"/>
            <person name="Wu L."/>
            <person name="Ma J."/>
        </authorList>
    </citation>
    <scope>NUCLEOTIDE SEQUENCE [LARGE SCALE GENOMIC DNA]</scope>
    <source>
        <strain evidence="3">JCM 17906</strain>
    </source>
</reference>
<feature type="region of interest" description="Disordered" evidence="1">
    <location>
        <begin position="1"/>
        <end position="34"/>
    </location>
</feature>
<comment type="caution">
    <text evidence="2">The sequence shown here is derived from an EMBL/GenBank/DDBJ whole genome shotgun (WGS) entry which is preliminary data.</text>
</comment>
<dbReference type="Proteomes" id="UP001501598">
    <property type="component" value="Unassembled WGS sequence"/>
</dbReference>
<evidence type="ECO:0000256" key="1">
    <source>
        <dbReference type="SAM" id="MobiDB-lite"/>
    </source>
</evidence>
<organism evidence="2 3">
    <name type="scientific">Pseudonocardia xishanensis</name>
    <dbReference type="NCBI Taxonomy" id="630995"/>
    <lineage>
        <taxon>Bacteria</taxon>
        <taxon>Bacillati</taxon>
        <taxon>Actinomycetota</taxon>
        <taxon>Actinomycetes</taxon>
        <taxon>Pseudonocardiales</taxon>
        <taxon>Pseudonocardiaceae</taxon>
        <taxon>Pseudonocardia</taxon>
    </lineage>
</organism>
<protein>
    <submittedName>
        <fullName evidence="2">Uncharacterized protein</fullName>
    </submittedName>
</protein>
<accession>A0ABP8RYX6</accession>
<proteinExistence type="predicted"/>
<feature type="compositionally biased region" description="Low complexity" evidence="1">
    <location>
        <begin position="10"/>
        <end position="32"/>
    </location>
</feature>
<dbReference type="EMBL" id="BAABGT010000083">
    <property type="protein sequence ID" value="GAA4554467.1"/>
    <property type="molecule type" value="Genomic_DNA"/>
</dbReference>
<name>A0ABP8RYX6_9PSEU</name>
<dbReference type="RefSeq" id="WP_345424083.1">
    <property type="nucleotide sequence ID" value="NZ_BAABGT010000083.1"/>
</dbReference>
<keyword evidence="3" id="KW-1185">Reference proteome</keyword>
<sequence length="84" mass="8866">MELHFRRTRTASSGGSRAGNSPSPESSATTSPIQKTIDEIVDEAAGNSQVEFVSEFAIPLTARVTMSTLHLPVVDTLMTSVGST</sequence>
<evidence type="ECO:0000313" key="2">
    <source>
        <dbReference type="EMBL" id="GAA4554467.1"/>
    </source>
</evidence>